<dbReference type="InterPro" id="IPR036852">
    <property type="entry name" value="Peptidase_S8/S53_dom_sf"/>
</dbReference>
<protein>
    <recommendedName>
        <fullName evidence="5">Peptidase S8/S53 domain-containing protein</fullName>
    </recommendedName>
</protein>
<organism evidence="3 4">
    <name type="scientific">Penicillium capsulatum</name>
    <dbReference type="NCBI Taxonomy" id="69766"/>
    <lineage>
        <taxon>Eukaryota</taxon>
        <taxon>Fungi</taxon>
        <taxon>Dikarya</taxon>
        <taxon>Ascomycota</taxon>
        <taxon>Pezizomycotina</taxon>
        <taxon>Eurotiomycetes</taxon>
        <taxon>Eurotiomycetidae</taxon>
        <taxon>Eurotiales</taxon>
        <taxon>Aspergillaceae</taxon>
        <taxon>Penicillium</taxon>
    </lineage>
</organism>
<dbReference type="OrthoDB" id="3694865at2759"/>
<dbReference type="Proteomes" id="UP001146351">
    <property type="component" value="Unassembled WGS sequence"/>
</dbReference>
<sequence>MAAFSQLGDLRNMQARDLGKAFRVYSIERNGKPFYPGQRRANPNSANTSNTAKGQYYIYTEFGTEHDTFEDLIQRLDGGSGEQTTHPLIKNHGYRTKLTSQQVEEIRQLDFIGFVHHMEEFDEDGHFKPEFAIEDHTGVIDVDEDESINVTTSNDDPDPIQPPIGNCLEIREGSSSALKMISSKMVCSMDDYTFDPSLGRSVKIYILDTGFDGSNVGAPPQLCVYGHRVLTMFAWKDFNDQNWEITKAPMPNADIFKNAEPGTQPAPEDMRDWGTMENVWLMLRPNKEGKWFKGRTSVDAVHRAFMSVLADFVDRRKVGKWKTVINLSISFPNNDAYKKAPTDLIGHFEKRDGVIVMSAGNVDLPPNE</sequence>
<keyword evidence="2" id="KW-0865">Zymogen</keyword>
<accession>A0A9W9I368</accession>
<evidence type="ECO:0000313" key="3">
    <source>
        <dbReference type="EMBL" id="KAJ5165933.1"/>
    </source>
</evidence>
<keyword evidence="4" id="KW-1185">Reference proteome</keyword>
<dbReference type="SUPFAM" id="SSF52743">
    <property type="entry name" value="Subtilisin-like"/>
    <property type="match status" value="1"/>
</dbReference>
<comment type="caution">
    <text evidence="3">The sequence shown here is derived from an EMBL/GenBank/DDBJ whole genome shotgun (WGS) entry which is preliminary data.</text>
</comment>
<evidence type="ECO:0000313" key="4">
    <source>
        <dbReference type="Proteomes" id="UP001146351"/>
    </source>
</evidence>
<proteinExistence type="predicted"/>
<evidence type="ECO:0000256" key="1">
    <source>
        <dbReference type="ARBA" id="ARBA00022729"/>
    </source>
</evidence>
<reference evidence="3" key="1">
    <citation type="submission" date="2022-11" db="EMBL/GenBank/DDBJ databases">
        <authorList>
            <person name="Petersen C."/>
        </authorList>
    </citation>
    <scope>NUCLEOTIDE SEQUENCE</scope>
    <source>
        <strain evidence="3">IBT 21917</strain>
    </source>
</reference>
<dbReference type="AlphaFoldDB" id="A0A9W9I368"/>
<dbReference type="GO" id="GO:0004252">
    <property type="term" value="F:serine-type endopeptidase activity"/>
    <property type="evidence" value="ECO:0007669"/>
    <property type="project" value="InterPro"/>
</dbReference>
<evidence type="ECO:0000256" key="2">
    <source>
        <dbReference type="ARBA" id="ARBA00023145"/>
    </source>
</evidence>
<dbReference type="GO" id="GO:0006508">
    <property type="term" value="P:proteolysis"/>
    <property type="evidence" value="ECO:0007669"/>
    <property type="project" value="InterPro"/>
</dbReference>
<gene>
    <name evidence="3" type="ORF">N7492_006229</name>
</gene>
<name>A0A9W9I368_9EURO</name>
<dbReference type="EMBL" id="JAPQKO010000004">
    <property type="protein sequence ID" value="KAJ5165933.1"/>
    <property type="molecule type" value="Genomic_DNA"/>
</dbReference>
<evidence type="ECO:0008006" key="5">
    <source>
        <dbReference type="Google" id="ProtNLM"/>
    </source>
</evidence>
<keyword evidence="1" id="KW-0732">Signal</keyword>
<reference evidence="3" key="2">
    <citation type="journal article" date="2023" name="IMA Fungus">
        <title>Comparative genomic study of the Penicillium genus elucidates a diverse pangenome and 15 lateral gene transfer events.</title>
        <authorList>
            <person name="Petersen C."/>
            <person name="Sorensen T."/>
            <person name="Nielsen M.R."/>
            <person name="Sondergaard T.E."/>
            <person name="Sorensen J.L."/>
            <person name="Fitzpatrick D.A."/>
            <person name="Frisvad J.C."/>
            <person name="Nielsen K.L."/>
        </authorList>
    </citation>
    <scope>NUCLEOTIDE SEQUENCE</scope>
    <source>
        <strain evidence="3">IBT 21917</strain>
    </source>
</reference>